<dbReference type="AlphaFoldDB" id="A0A6H5HWN1"/>
<organism evidence="1 2">
    <name type="scientific">Trichogramma brassicae</name>
    <dbReference type="NCBI Taxonomy" id="86971"/>
    <lineage>
        <taxon>Eukaryota</taxon>
        <taxon>Metazoa</taxon>
        <taxon>Ecdysozoa</taxon>
        <taxon>Arthropoda</taxon>
        <taxon>Hexapoda</taxon>
        <taxon>Insecta</taxon>
        <taxon>Pterygota</taxon>
        <taxon>Neoptera</taxon>
        <taxon>Endopterygota</taxon>
        <taxon>Hymenoptera</taxon>
        <taxon>Apocrita</taxon>
        <taxon>Proctotrupomorpha</taxon>
        <taxon>Chalcidoidea</taxon>
        <taxon>Trichogrammatidae</taxon>
        <taxon>Trichogramma</taxon>
    </lineage>
</organism>
<gene>
    <name evidence="1" type="ORF">TBRA_LOCUS1133</name>
</gene>
<keyword evidence="2" id="KW-1185">Reference proteome</keyword>
<evidence type="ECO:0000313" key="1">
    <source>
        <dbReference type="EMBL" id="CAB0029040.1"/>
    </source>
</evidence>
<reference evidence="1 2" key="1">
    <citation type="submission" date="2020-02" db="EMBL/GenBank/DDBJ databases">
        <authorList>
            <person name="Ferguson B K."/>
        </authorList>
    </citation>
    <scope>NUCLEOTIDE SEQUENCE [LARGE SCALE GENOMIC DNA]</scope>
</reference>
<dbReference type="Proteomes" id="UP000479190">
    <property type="component" value="Unassembled WGS sequence"/>
</dbReference>
<dbReference type="EMBL" id="CADCXV010000237">
    <property type="protein sequence ID" value="CAB0029040.1"/>
    <property type="molecule type" value="Genomic_DNA"/>
</dbReference>
<proteinExistence type="predicted"/>
<accession>A0A6H5HWN1</accession>
<protein>
    <submittedName>
        <fullName evidence="1">Uncharacterized protein</fullName>
    </submittedName>
</protein>
<name>A0A6H5HWN1_9HYME</name>
<sequence length="388" mass="42800">MGHTGVCESLCDRGTTRIALTYAVSLLRHLLATSSFGAPSKTYSTLPRTHTFQTNWVIGKLTCGLLEDAACIGIASHSHPSPLKFFHTGPAMSVLRFHCLQHHRAINADAVTASLASASDQLGAATFGFRHVTPLDVELALKKFIRHYSEWRSRESTAIHGSVPAQWLIEFEQRILARFDNRFDEVSGRMSRLEEAQARQEATLTHELAEAADFRAACSREMMAFQRELRGEIEVACARIVSTTAVTGPREANETEEDSCEVRFDGLPSGVDPSSTETVKKILQAMGLARFEMHIARVREWINRNPRSTDQSSSRQIVAQLSSPFIRDEVIGASPALRDLTMSQIFGVGAEGRIRASPVLPRGVYHLRRQALDLARSKSASLVPSCAD</sequence>
<evidence type="ECO:0000313" key="2">
    <source>
        <dbReference type="Proteomes" id="UP000479190"/>
    </source>
</evidence>